<keyword evidence="3" id="KW-0812">Transmembrane</keyword>
<comment type="subcellular location">
    <subcellularLocation>
        <location evidence="1">Membrane</location>
        <topology evidence="1">Single-pass membrane protein</topology>
    </subcellularLocation>
</comment>
<evidence type="ECO:0000313" key="7">
    <source>
        <dbReference type="Proteomes" id="UP000033103"/>
    </source>
</evidence>
<evidence type="ECO:0000256" key="5">
    <source>
        <dbReference type="ARBA" id="ARBA00023136"/>
    </source>
</evidence>
<evidence type="ECO:0000256" key="2">
    <source>
        <dbReference type="ARBA" id="ARBA00008854"/>
    </source>
</evidence>
<sequence length="186" mass="21595">MLIALLIIIILLLLYVLYLKNRFVTLDNLNKEAWSNVKIYLQKRLDLIPNLVNTVKGYAKHEKDTLDAVISARSKLLNIDMSNVENISKVLEAENTITKTLRSLMMLNESYPELKADTSFLKLQDELSDIEEQILATRKYYNATCRTLNIFVQSFPNALFFNILKFRNAKLFETDDKVNEVPKVEF</sequence>
<dbReference type="Pfam" id="PF04011">
    <property type="entry name" value="LemA"/>
    <property type="match status" value="1"/>
</dbReference>
<evidence type="ECO:0000256" key="4">
    <source>
        <dbReference type="ARBA" id="ARBA00022989"/>
    </source>
</evidence>
<accession>A0A0E3UTX8</accession>
<keyword evidence="4" id="KW-1133">Transmembrane helix</keyword>
<dbReference type="PANTHER" id="PTHR34478">
    <property type="entry name" value="PROTEIN LEMA"/>
    <property type="match status" value="1"/>
</dbReference>
<dbReference type="RefSeq" id="WP_046328745.1">
    <property type="nucleotide sequence ID" value="NZ_CAUPIC010000002.1"/>
</dbReference>
<dbReference type="KEGG" id="sns:VC03_03835"/>
<protein>
    <recommendedName>
        <fullName evidence="8">LemA family protein</fullName>
    </recommendedName>
</protein>
<keyword evidence="7" id="KW-1185">Reference proteome</keyword>
<dbReference type="AlphaFoldDB" id="A0A0E3UTX8"/>
<dbReference type="OrthoDB" id="9804152at2"/>
<organism evidence="6 7">
    <name type="scientific">Sneathia vaginalis</name>
    <dbReference type="NCBI Taxonomy" id="187101"/>
    <lineage>
        <taxon>Bacteria</taxon>
        <taxon>Fusobacteriati</taxon>
        <taxon>Fusobacteriota</taxon>
        <taxon>Fusobacteriia</taxon>
        <taxon>Fusobacteriales</taxon>
        <taxon>Leptotrichiaceae</taxon>
        <taxon>Sneathia</taxon>
    </lineage>
</organism>
<dbReference type="EMBL" id="CP011280">
    <property type="protein sequence ID" value="AKC95639.1"/>
    <property type="molecule type" value="Genomic_DNA"/>
</dbReference>
<evidence type="ECO:0008006" key="8">
    <source>
        <dbReference type="Google" id="ProtNLM"/>
    </source>
</evidence>
<dbReference type="InterPro" id="IPR023353">
    <property type="entry name" value="LemA-like_dom_sf"/>
</dbReference>
<dbReference type="Proteomes" id="UP000033103">
    <property type="component" value="Chromosome"/>
</dbReference>
<evidence type="ECO:0000256" key="3">
    <source>
        <dbReference type="ARBA" id="ARBA00022692"/>
    </source>
</evidence>
<dbReference type="HOGENOM" id="CLU_056714_2_2_0"/>
<dbReference type="PATRIC" id="fig|1069640.6.peg.758"/>
<reference evidence="6 7" key="1">
    <citation type="journal article" date="2012" name="BMC Genomics">
        <title>Genomic sequence analysis and characterization of Sneathia amnii sp. nov.</title>
        <authorList>
            <consortium name="Vaginal Microbiome Consortium (additional members)"/>
            <person name="Harwich M.D.Jr."/>
            <person name="Serrano M.G."/>
            <person name="Fettweis J.M."/>
            <person name="Alves J.M."/>
            <person name="Reimers M.A."/>
            <person name="Buck G.A."/>
            <person name="Jefferson K.K."/>
        </authorList>
    </citation>
    <scope>NUCLEOTIDE SEQUENCE [LARGE SCALE GENOMIC DNA]</scope>
    <source>
        <strain evidence="6 7">SN35</strain>
    </source>
</reference>
<dbReference type="SUPFAM" id="SSF140478">
    <property type="entry name" value="LemA-like"/>
    <property type="match status" value="1"/>
</dbReference>
<dbReference type="STRING" id="187101.VC03_03835"/>
<dbReference type="Gene3D" id="1.20.1440.20">
    <property type="entry name" value="LemA-like domain"/>
    <property type="match status" value="1"/>
</dbReference>
<dbReference type="GO" id="GO:0016020">
    <property type="term" value="C:membrane"/>
    <property type="evidence" value="ECO:0007669"/>
    <property type="project" value="UniProtKB-SubCell"/>
</dbReference>
<evidence type="ECO:0000313" key="6">
    <source>
        <dbReference type="EMBL" id="AKC95639.1"/>
    </source>
</evidence>
<gene>
    <name evidence="6" type="ORF">VC03_03835</name>
</gene>
<comment type="similarity">
    <text evidence="2">Belongs to the LemA family.</text>
</comment>
<keyword evidence="5" id="KW-0472">Membrane</keyword>
<proteinExistence type="inferred from homology"/>
<name>A0A0E3UTX8_9FUSO</name>
<evidence type="ECO:0000256" key="1">
    <source>
        <dbReference type="ARBA" id="ARBA00004167"/>
    </source>
</evidence>
<dbReference type="PANTHER" id="PTHR34478:SF2">
    <property type="entry name" value="MEMBRANE PROTEIN"/>
    <property type="match status" value="1"/>
</dbReference>
<dbReference type="InterPro" id="IPR007156">
    <property type="entry name" value="MamQ_LemA"/>
</dbReference>